<name>A0ACB8WZC6_9TELE</name>
<organism evidence="1 2">
    <name type="scientific">Scortum barcoo</name>
    <name type="common">barcoo grunter</name>
    <dbReference type="NCBI Taxonomy" id="214431"/>
    <lineage>
        <taxon>Eukaryota</taxon>
        <taxon>Metazoa</taxon>
        <taxon>Chordata</taxon>
        <taxon>Craniata</taxon>
        <taxon>Vertebrata</taxon>
        <taxon>Euteleostomi</taxon>
        <taxon>Actinopterygii</taxon>
        <taxon>Neopterygii</taxon>
        <taxon>Teleostei</taxon>
        <taxon>Neoteleostei</taxon>
        <taxon>Acanthomorphata</taxon>
        <taxon>Eupercaria</taxon>
        <taxon>Centrarchiformes</taxon>
        <taxon>Terapontoidei</taxon>
        <taxon>Terapontidae</taxon>
        <taxon>Scortum</taxon>
    </lineage>
</organism>
<sequence>MVQKNGRTSTGLLPPSILQGDSEAFPGQPRDIVSPACPGSSPGPTPGGTYLEHLPRETSRGHPKQMPKPPQLTPLDVKEQQLYSELLPSD</sequence>
<evidence type="ECO:0000313" key="1">
    <source>
        <dbReference type="EMBL" id="KAI3373181.1"/>
    </source>
</evidence>
<comment type="caution">
    <text evidence="1">The sequence shown here is derived from an EMBL/GenBank/DDBJ whole genome shotgun (WGS) entry which is preliminary data.</text>
</comment>
<reference evidence="1" key="1">
    <citation type="submission" date="2022-04" db="EMBL/GenBank/DDBJ databases">
        <title>Jade perch genome.</title>
        <authorList>
            <person name="Chao B."/>
        </authorList>
    </citation>
    <scope>NUCLEOTIDE SEQUENCE</scope>
    <source>
        <strain evidence="1">CB-2022</strain>
    </source>
</reference>
<protein>
    <submittedName>
        <fullName evidence="1">Uncharacterized protein</fullName>
    </submittedName>
</protein>
<proteinExistence type="predicted"/>
<dbReference type="EMBL" id="CM041534">
    <property type="protein sequence ID" value="KAI3373181.1"/>
    <property type="molecule type" value="Genomic_DNA"/>
</dbReference>
<evidence type="ECO:0000313" key="2">
    <source>
        <dbReference type="Proteomes" id="UP000831701"/>
    </source>
</evidence>
<dbReference type="Proteomes" id="UP000831701">
    <property type="component" value="Chromosome 4"/>
</dbReference>
<keyword evidence="2" id="KW-1185">Reference proteome</keyword>
<accession>A0ACB8WZC6</accession>
<gene>
    <name evidence="1" type="ORF">L3Q82_006505</name>
</gene>